<keyword evidence="6" id="KW-0227">DNA damage</keyword>
<dbReference type="Pfam" id="PF25360">
    <property type="entry name" value="TPR_ATM"/>
    <property type="match status" value="1"/>
</dbReference>
<dbReference type="GO" id="GO:0005634">
    <property type="term" value="C:nucleus"/>
    <property type="evidence" value="ECO:0007669"/>
    <property type="project" value="UniProtKB-SubCell"/>
</dbReference>
<comment type="catalytic activity">
    <reaction evidence="11">
        <text>L-threonyl-[protein] + ATP = O-phospho-L-threonyl-[protein] + ADP + H(+)</text>
        <dbReference type="Rhea" id="RHEA:46608"/>
        <dbReference type="Rhea" id="RHEA-COMP:11060"/>
        <dbReference type="Rhea" id="RHEA-COMP:11605"/>
        <dbReference type="ChEBI" id="CHEBI:15378"/>
        <dbReference type="ChEBI" id="CHEBI:30013"/>
        <dbReference type="ChEBI" id="CHEBI:30616"/>
        <dbReference type="ChEBI" id="CHEBI:61977"/>
        <dbReference type="ChEBI" id="CHEBI:456216"/>
        <dbReference type="EC" id="2.7.11.1"/>
    </reaction>
</comment>
<sequence>MDEGAKEEEHRLENLLESFECSVDVLARIDDVSAPEVNISKYYQHIRLPRQLRDQLLREVENYVLECVKDIETEKLLLSELINFCALLSNFMYCSYTTRTKEDISPFFFKLGESMLELLDHAILVIEKTYNDIISGSLGLNSIFNNTELTVASFRSFVRSPLLSKGQEKNGALAGLYSRIVQSAEILLKSLAKLYEGCSRGRRNLQGKTTLADLSEIHSVHDPVPTNSDKSLILDMELDVNSGSSNVDSLSIDGNQNSRVSMSLVNQKLEVMVIMSSFFSILPSATWEILFNLKEKENDPKVSEKFLFILCHHPHWSSSRQLSDLVKSMTDALNMWENLKLEHSHILGGICSLVRTLLSLDEAGKNKNTTHFSMEEVSEECLVSLGNLVNKVFESSYMDWRDRTMLVDCVCNFVSLRPQIAQSMIEKLFILLRDPDYRVRFCLARRIGILFQTWDGHFELFQDVCSNFGVKLVASSREKVVRAEEVLAAGPQPSPIMETTIITLMHLAVHSEKIELEAVFMICVVAAIDPCQREMVGATLDSLSAKLCYTNRAKYMEELMGPILFCWVACGVSLVALVETRDLYILNVEPINFIQYCCQWLLPALILQEDTSNIKWVAKVACQPCADLVKYHFVHIFSICMALHCSKKDGWNKGSGVLGTSILRIAEMSEHERDELIKKRMVSIVNHTLSLASSVSDPPLPFFSKDTIACAIQTVVDGFLDSEDQSRSCNVVDKINIFRPDRVFMFIVDMHYKVTAATNHRHKCNHLAGIEVLVNLLGCRAAIPSTFNYLLNLIGKFIGCHSLMDQCCYIISTLLKISRDNLSEETTRVLGEHLQFLVSKLVASCVSSESNANLSTTASPQVVLLLQQLTIGSDSSLYEYIQELEPFPELDIFDDMRSFHQKICQTYSPRVHLLNFVKRSFYVPPRFLLSSLKALHKNMSTQRKHLGKEHDENILKDEYWHSDNEIVHAAWNLVRICSLDSTNDLGAMVSDFISRVGIGDPHRVVFHLPWESHLHVSGTARAVSASDPSIHMDTGVSSEVLLVLMRLLKKYLMDDSAEMIDMSSQALRGILSTEKGHQSLSQLDSYERSLIEVHSKGVNVQLVQSLIGNLQRKFNAKPISIEDSTVWTTFDKTFDAWICPLVYAMISYCDDLILRLCQDIVLVKFEVAELLFSDVIVNLAGRKDSDVDLCKVISLKVQENVFIESNALTKSIQVFLHALNELRLCYVMERTKSSAASHKQKSIKHGKLPGLKSRSASAKMKDIETASSGLVVSTLLWEKVYWLALDYLVVAKSAIDCGSYFTAFLYVEHWCEEHFSSLTLGSPDFSHHETLPPHIEILVSAVTQINEPDSLYGIIQSHKLTSQIITFEHEGSWSKALEYYDLQVRSGLIVQIGGSTISNAENSEWAEHASFSETKHGIKQKKPYKGLIRSLQQIGCTHVLDVYCQGLTSQRGRFQHDIEFMELQYEAAWRAGNWDFSPLYSGADASVSCQYRNGHHFNENLHSCLRALQEGEFDEFHTTLKDSKQALLVSICHASKESTEYIYSTIVKLQILYHLGMAWDSRWSSSCESFDSKSGKQKMLSEPVVPSMEKLQLLHINWNCILKQTDLHMSLLEPFIAFRRVLLQVLNCTDSIVHHLLESASILRKGSRISQAAAALHEFKFLCSGTGEEYSNLYWLGRLEEAKLLRAQGQHEMAINLADYISQSHQLKEEAPDVFRLVGKWLAENRSSNSRTILEKYLKHAVNVAEDHKATDKLSIEKRNQMHFHLAHYADALFRSHEERLSSNEWQVAMRLRKHKKKELEALIKRFKSMAKGDKTDYSLKIQELQKQLAMDREEEEKLQEDRDNFLCTALEGYKRCLIIGEKYDVRVVFRLVSLWFSLSARQIVVDSMLSTIKEVQSYKFILLVYQIASRIGGTKDSFGPTSFQFALISLVKKMALDHPYHTIFQLLALANGDRIKDKQRSRNSFVVDVDKKIAAEDLLRELSSYHGAIIRQMKQMVEVYIKLAEMETKREDTNKRVPLPRELRSVRELELVPVVTSNFPVDRTCQYPEGSFPHFRGLVDSVTIMNGINAPKVVECLGSDGNRYRQLAKSGNDDLRQDAVMEQFFGLVNTFLQNNRDTWRRRLRIRTYKVVPFTPSAGVLEWVNGTLPLGEYLIGSSRNGGAHGRYGLGDWTFMECRQHMTTETNKREAFKEVCENFRPVMHYFFLERFSNPADWFEKRLAYTRSVAASSMVGYIVGLGDRHSMNILIDQASAEVVHIDLGVAFEQGLMLKTPERVPFRLTRDIIDGMGVTGVEGVFRRCCEETLSVMRTNKEALLTIIEVFIYDPLYKWALSPLKAMQRQKDIDDDLDADLEDSGEDEYEGNKDAARALLRVKQKLDGYEDGEMRSVHGQVQQLIQDAIDPDRLCHMFPGWGAWL</sequence>
<keyword evidence="3 18" id="KW-0723">Serine/threonine-protein kinase</keyword>
<dbReference type="InterPro" id="IPR000403">
    <property type="entry name" value="PI3/4_kinase_cat_dom"/>
</dbReference>
<comment type="catalytic activity">
    <reaction evidence="12">
        <text>L-seryl-[protein] + ATP = O-phospho-L-seryl-[protein] + ADP + H(+)</text>
        <dbReference type="Rhea" id="RHEA:17989"/>
        <dbReference type="Rhea" id="RHEA-COMP:9863"/>
        <dbReference type="Rhea" id="RHEA-COMP:11604"/>
        <dbReference type="ChEBI" id="CHEBI:15378"/>
        <dbReference type="ChEBI" id="CHEBI:29999"/>
        <dbReference type="ChEBI" id="CHEBI:30616"/>
        <dbReference type="ChEBI" id="CHEBI:83421"/>
        <dbReference type="ChEBI" id="CHEBI:456216"/>
        <dbReference type="EC" id="2.7.11.1"/>
    </reaction>
</comment>
<dbReference type="InterPro" id="IPR036940">
    <property type="entry name" value="PI3/4_kinase_cat_sf"/>
</dbReference>
<keyword evidence="9" id="KW-0539">Nucleus</keyword>
<dbReference type="FunFam" id="3.30.1010.10:FF:000023">
    <property type="entry name" value="Serine/threonine-protein kinase ATM"/>
    <property type="match status" value="1"/>
</dbReference>
<dbReference type="PROSITE" id="PS00916">
    <property type="entry name" value="PI3_4_KINASE_2"/>
    <property type="match status" value="1"/>
</dbReference>
<dbReference type="CDD" id="cd05171">
    <property type="entry name" value="PIKKc_ATM"/>
    <property type="match status" value="1"/>
</dbReference>
<dbReference type="InterPro" id="IPR011009">
    <property type="entry name" value="Kinase-like_dom_sf"/>
</dbReference>
<dbReference type="PROSITE" id="PS51189">
    <property type="entry name" value="FAT"/>
    <property type="match status" value="1"/>
</dbReference>
<organism evidence="18 19">
    <name type="scientific">Handroanthus impetiginosus</name>
    <dbReference type="NCBI Taxonomy" id="429701"/>
    <lineage>
        <taxon>Eukaryota</taxon>
        <taxon>Viridiplantae</taxon>
        <taxon>Streptophyta</taxon>
        <taxon>Embryophyta</taxon>
        <taxon>Tracheophyta</taxon>
        <taxon>Spermatophyta</taxon>
        <taxon>Magnoliopsida</taxon>
        <taxon>eudicotyledons</taxon>
        <taxon>Gunneridae</taxon>
        <taxon>Pentapetalae</taxon>
        <taxon>asterids</taxon>
        <taxon>lamiids</taxon>
        <taxon>Lamiales</taxon>
        <taxon>Bignoniaceae</taxon>
        <taxon>Crescentiina</taxon>
        <taxon>Tabebuia alliance</taxon>
        <taxon>Handroanthus</taxon>
    </lineage>
</organism>
<dbReference type="Pfam" id="PF00454">
    <property type="entry name" value="PI3_PI4_kinase"/>
    <property type="match status" value="1"/>
</dbReference>
<evidence type="ECO:0000256" key="8">
    <source>
        <dbReference type="ARBA" id="ARBA00022840"/>
    </source>
</evidence>
<dbReference type="SMART" id="SM01343">
    <property type="entry name" value="FATC"/>
    <property type="match status" value="1"/>
</dbReference>
<dbReference type="InterPro" id="IPR003152">
    <property type="entry name" value="FATC_dom"/>
</dbReference>
<dbReference type="SUPFAM" id="SSF56112">
    <property type="entry name" value="Protein kinase-like (PK-like)"/>
    <property type="match status" value="1"/>
</dbReference>
<dbReference type="STRING" id="429701.A0A2G9HDZ5"/>
<dbReference type="Pfam" id="PF02260">
    <property type="entry name" value="FATC"/>
    <property type="match status" value="1"/>
</dbReference>
<evidence type="ECO:0000313" key="18">
    <source>
        <dbReference type="EMBL" id="PIN15510.1"/>
    </source>
</evidence>
<evidence type="ECO:0000256" key="7">
    <source>
        <dbReference type="ARBA" id="ARBA00022777"/>
    </source>
</evidence>
<evidence type="ECO:0000256" key="1">
    <source>
        <dbReference type="ARBA" id="ARBA00004123"/>
    </source>
</evidence>
<feature type="domain" description="PI3K/PI4K catalytic" evidence="15">
    <location>
        <begin position="2059"/>
        <end position="2369"/>
    </location>
</feature>
<keyword evidence="4 18" id="KW-0808">Transferase</keyword>
<dbReference type="PROSITE" id="PS50290">
    <property type="entry name" value="PI3_4_KINASE_3"/>
    <property type="match status" value="1"/>
</dbReference>
<evidence type="ECO:0000256" key="9">
    <source>
        <dbReference type="ARBA" id="ARBA00023242"/>
    </source>
</evidence>
<keyword evidence="10" id="KW-0131">Cell cycle</keyword>
<dbReference type="InterPro" id="IPR057445">
    <property type="entry name" value="ATM_TPR"/>
</dbReference>
<evidence type="ECO:0000256" key="14">
    <source>
        <dbReference type="SAM" id="Coils"/>
    </source>
</evidence>
<dbReference type="InterPro" id="IPR014009">
    <property type="entry name" value="PIK_FAT"/>
</dbReference>
<evidence type="ECO:0000256" key="3">
    <source>
        <dbReference type="ARBA" id="ARBA00022527"/>
    </source>
</evidence>
<evidence type="ECO:0000313" key="19">
    <source>
        <dbReference type="Proteomes" id="UP000231279"/>
    </source>
</evidence>
<gene>
    <name evidence="18" type="ORF">CDL12_11843</name>
</gene>
<dbReference type="OrthoDB" id="381190at2759"/>
<dbReference type="GO" id="GO:0005524">
    <property type="term" value="F:ATP binding"/>
    <property type="evidence" value="ECO:0007669"/>
    <property type="project" value="UniProtKB-KW"/>
</dbReference>
<dbReference type="GO" id="GO:0106310">
    <property type="term" value="F:protein serine kinase activity"/>
    <property type="evidence" value="ECO:0007669"/>
    <property type="project" value="RHEA"/>
</dbReference>
<dbReference type="EC" id="2.7.11.1" evidence="2"/>
<dbReference type="Gene3D" id="1.10.1070.11">
    <property type="entry name" value="Phosphatidylinositol 3-/4-kinase, catalytic domain"/>
    <property type="match status" value="1"/>
</dbReference>
<dbReference type="InterPro" id="IPR003151">
    <property type="entry name" value="PIK-rel_kinase_FAT"/>
</dbReference>
<protein>
    <recommendedName>
        <fullName evidence="13">Serine/threonine-protein kinase ATM</fullName>
        <ecNumber evidence="2">2.7.11.1</ecNumber>
    </recommendedName>
</protein>
<evidence type="ECO:0000259" key="15">
    <source>
        <dbReference type="PROSITE" id="PS50290"/>
    </source>
</evidence>
<accession>A0A2G9HDZ5</accession>
<dbReference type="PROSITE" id="PS00915">
    <property type="entry name" value="PI3_4_KINASE_1"/>
    <property type="match status" value="1"/>
</dbReference>
<comment type="subcellular location">
    <subcellularLocation>
        <location evidence="1">Nucleus</location>
    </subcellularLocation>
</comment>
<dbReference type="PANTHER" id="PTHR37079">
    <property type="entry name" value="SERINE/THREONINE-PROTEIN KINASE ATM"/>
    <property type="match status" value="1"/>
</dbReference>
<feature type="domain" description="FAT" evidence="16">
    <location>
        <begin position="1289"/>
        <end position="1953"/>
    </location>
</feature>
<name>A0A2G9HDZ5_9LAMI</name>
<feature type="domain" description="FATC" evidence="17">
    <location>
        <begin position="2385"/>
        <end position="2417"/>
    </location>
</feature>
<evidence type="ECO:0000256" key="11">
    <source>
        <dbReference type="ARBA" id="ARBA00047899"/>
    </source>
</evidence>
<keyword evidence="19" id="KW-1185">Reference proteome</keyword>
<evidence type="ECO:0000256" key="4">
    <source>
        <dbReference type="ARBA" id="ARBA00022679"/>
    </source>
</evidence>
<comment type="caution">
    <text evidence="18">The sequence shown here is derived from an EMBL/GenBank/DDBJ whole genome shotgun (WGS) entry which is preliminary data.</text>
</comment>
<dbReference type="PROSITE" id="PS51190">
    <property type="entry name" value="FATC"/>
    <property type="match status" value="1"/>
</dbReference>
<evidence type="ECO:0000256" key="10">
    <source>
        <dbReference type="ARBA" id="ARBA00023306"/>
    </source>
</evidence>
<proteinExistence type="predicted"/>
<evidence type="ECO:0000256" key="12">
    <source>
        <dbReference type="ARBA" id="ARBA00048679"/>
    </source>
</evidence>
<dbReference type="InterPro" id="IPR018936">
    <property type="entry name" value="PI3/4_kinase_CS"/>
</dbReference>
<dbReference type="InterPro" id="IPR038980">
    <property type="entry name" value="ATM_plant"/>
</dbReference>
<dbReference type="Pfam" id="PF02259">
    <property type="entry name" value="FAT"/>
    <property type="match status" value="1"/>
</dbReference>
<dbReference type="InterPro" id="IPR044107">
    <property type="entry name" value="PIKKc_ATM"/>
</dbReference>
<reference evidence="19" key="1">
    <citation type="journal article" date="2018" name="Gigascience">
        <title>Genome assembly of the Pink Ipe (Handroanthus impetiginosus, Bignoniaceae), a highly valued, ecologically keystone Neotropical timber forest tree.</title>
        <authorList>
            <person name="Silva-Junior O.B."/>
            <person name="Grattapaglia D."/>
            <person name="Novaes E."/>
            <person name="Collevatti R.G."/>
        </authorList>
    </citation>
    <scope>NUCLEOTIDE SEQUENCE [LARGE SCALE GENOMIC DNA]</scope>
    <source>
        <strain evidence="19">cv. UFG-1</strain>
    </source>
</reference>
<keyword evidence="5" id="KW-0547">Nucleotide-binding</keyword>
<evidence type="ECO:0000259" key="17">
    <source>
        <dbReference type="PROSITE" id="PS51190"/>
    </source>
</evidence>
<evidence type="ECO:0000256" key="5">
    <source>
        <dbReference type="ARBA" id="ARBA00022741"/>
    </source>
</evidence>
<keyword evidence="14" id="KW-0175">Coiled coil</keyword>
<dbReference type="PANTHER" id="PTHR37079:SF4">
    <property type="entry name" value="SERINE_THREONINE-PROTEIN KINASE ATM"/>
    <property type="match status" value="1"/>
</dbReference>
<evidence type="ECO:0000256" key="2">
    <source>
        <dbReference type="ARBA" id="ARBA00012513"/>
    </source>
</evidence>
<feature type="coiled-coil region" evidence="14">
    <location>
        <begin position="1815"/>
        <end position="1842"/>
    </location>
</feature>
<dbReference type="GO" id="GO:0006281">
    <property type="term" value="P:DNA repair"/>
    <property type="evidence" value="ECO:0007669"/>
    <property type="project" value="InterPro"/>
</dbReference>
<evidence type="ECO:0000256" key="6">
    <source>
        <dbReference type="ARBA" id="ARBA00022763"/>
    </source>
</evidence>
<dbReference type="Proteomes" id="UP000231279">
    <property type="component" value="Unassembled WGS sequence"/>
</dbReference>
<dbReference type="SMART" id="SM00146">
    <property type="entry name" value="PI3Kc"/>
    <property type="match status" value="1"/>
</dbReference>
<evidence type="ECO:0000259" key="16">
    <source>
        <dbReference type="PROSITE" id="PS51189"/>
    </source>
</evidence>
<dbReference type="EMBL" id="NKXS01002057">
    <property type="protein sequence ID" value="PIN15510.1"/>
    <property type="molecule type" value="Genomic_DNA"/>
</dbReference>
<keyword evidence="7 18" id="KW-0418">Kinase</keyword>
<evidence type="ECO:0000256" key="13">
    <source>
        <dbReference type="ARBA" id="ARBA00073111"/>
    </source>
</evidence>
<dbReference type="FunFam" id="1.10.1070.11:FF:000015">
    <property type="entry name" value="Serine/threonine-protein kinase ATM"/>
    <property type="match status" value="1"/>
</dbReference>
<dbReference type="GO" id="GO:0004674">
    <property type="term" value="F:protein serine/threonine kinase activity"/>
    <property type="evidence" value="ECO:0007669"/>
    <property type="project" value="UniProtKB-KW"/>
</dbReference>
<dbReference type="Gene3D" id="3.30.1010.10">
    <property type="entry name" value="Phosphatidylinositol 3-kinase Catalytic Subunit, Chain A, domain 4"/>
    <property type="match status" value="1"/>
</dbReference>
<keyword evidence="8" id="KW-0067">ATP-binding</keyword>